<dbReference type="NCBIfam" id="NF006684">
    <property type="entry name" value="PRK09229.1-5"/>
    <property type="match status" value="1"/>
</dbReference>
<evidence type="ECO:0000256" key="2">
    <source>
        <dbReference type="ARBA" id="ARBA00022723"/>
    </source>
</evidence>
<accession>A0A516H1Z6</accession>
<dbReference type="NCBIfam" id="TIGR02022">
    <property type="entry name" value="hutF"/>
    <property type="match status" value="1"/>
</dbReference>
<keyword evidence="2" id="KW-0479">Metal-binding</keyword>
<dbReference type="PANTHER" id="PTHR11271">
    <property type="entry name" value="GUANINE DEAMINASE"/>
    <property type="match status" value="1"/>
</dbReference>
<dbReference type="AlphaFoldDB" id="A0A516H1Z6"/>
<feature type="domain" description="Amidohydrolase-related" evidence="5">
    <location>
        <begin position="53"/>
        <end position="437"/>
    </location>
</feature>
<dbReference type="EC" id="3.5.3.13" evidence="6"/>
<dbReference type="NCBIfam" id="NF006681">
    <property type="entry name" value="PRK09229.1-2"/>
    <property type="match status" value="1"/>
</dbReference>
<dbReference type="CDD" id="cd01313">
    <property type="entry name" value="Met_dep_hydrolase_E"/>
    <property type="match status" value="1"/>
</dbReference>
<dbReference type="InterPro" id="IPR010252">
    <property type="entry name" value="HutF"/>
</dbReference>
<dbReference type="RefSeq" id="WP_144068774.1">
    <property type="nucleotide sequence ID" value="NZ_CP041636.1"/>
</dbReference>
<dbReference type="Gene3D" id="3.20.20.140">
    <property type="entry name" value="Metal-dependent hydrolases"/>
    <property type="match status" value="1"/>
</dbReference>
<reference evidence="6 7" key="1">
    <citation type="submission" date="2019-07" db="EMBL/GenBank/DDBJ databases">
        <title>Genome sequencing for Ferrovibrio sp. K5.</title>
        <authorList>
            <person name="Park S.-J."/>
        </authorList>
    </citation>
    <scope>NUCLEOTIDE SEQUENCE [LARGE SCALE GENOMIC DNA]</scope>
    <source>
        <strain evidence="6 7">K5</strain>
    </source>
</reference>
<evidence type="ECO:0000259" key="5">
    <source>
        <dbReference type="Pfam" id="PF01979"/>
    </source>
</evidence>
<evidence type="ECO:0000256" key="3">
    <source>
        <dbReference type="ARBA" id="ARBA00022801"/>
    </source>
</evidence>
<dbReference type="InterPro" id="IPR011059">
    <property type="entry name" value="Metal-dep_hydrolase_composite"/>
</dbReference>
<organism evidence="6 7">
    <name type="scientific">Ferrovibrio terrae</name>
    <dbReference type="NCBI Taxonomy" id="2594003"/>
    <lineage>
        <taxon>Bacteria</taxon>
        <taxon>Pseudomonadati</taxon>
        <taxon>Pseudomonadota</taxon>
        <taxon>Alphaproteobacteria</taxon>
        <taxon>Rhodospirillales</taxon>
        <taxon>Rhodospirillaceae</taxon>
        <taxon>Ferrovibrio</taxon>
    </lineage>
</organism>
<dbReference type="Proteomes" id="UP000317496">
    <property type="component" value="Chromosome"/>
</dbReference>
<dbReference type="SUPFAM" id="SSF51338">
    <property type="entry name" value="Composite domain of metallo-dependent hydrolases"/>
    <property type="match status" value="1"/>
</dbReference>
<dbReference type="GO" id="GO:0019239">
    <property type="term" value="F:deaminase activity"/>
    <property type="evidence" value="ECO:0007669"/>
    <property type="project" value="TreeGrafter"/>
</dbReference>
<dbReference type="Pfam" id="PF01979">
    <property type="entry name" value="Amidohydro_1"/>
    <property type="match status" value="1"/>
</dbReference>
<dbReference type="OrthoDB" id="9796020at2"/>
<dbReference type="PANTHER" id="PTHR11271:SF48">
    <property type="entry name" value="AMIDOHYDROLASE-RELATED DOMAIN-CONTAINING PROTEIN"/>
    <property type="match status" value="1"/>
</dbReference>
<evidence type="ECO:0000313" key="7">
    <source>
        <dbReference type="Proteomes" id="UP000317496"/>
    </source>
</evidence>
<dbReference type="EMBL" id="CP041636">
    <property type="protein sequence ID" value="QDO97793.1"/>
    <property type="molecule type" value="Genomic_DNA"/>
</dbReference>
<dbReference type="SUPFAM" id="SSF51556">
    <property type="entry name" value="Metallo-dependent hydrolases"/>
    <property type="match status" value="1"/>
</dbReference>
<dbReference type="InterPro" id="IPR051607">
    <property type="entry name" value="Metallo-dep_hydrolases"/>
</dbReference>
<keyword evidence="4" id="KW-0862">Zinc</keyword>
<name>A0A516H1Z6_9PROT</name>
<dbReference type="GO" id="GO:0050416">
    <property type="term" value="F:formimidoylglutamate deiminase activity"/>
    <property type="evidence" value="ECO:0007669"/>
    <property type="project" value="UniProtKB-EC"/>
</dbReference>
<keyword evidence="3 6" id="KW-0378">Hydrolase</keyword>
<evidence type="ECO:0000256" key="1">
    <source>
        <dbReference type="ARBA" id="ARBA00001947"/>
    </source>
</evidence>
<dbReference type="InterPro" id="IPR006680">
    <property type="entry name" value="Amidohydro-rel"/>
</dbReference>
<dbReference type="GO" id="GO:0005829">
    <property type="term" value="C:cytosol"/>
    <property type="evidence" value="ECO:0007669"/>
    <property type="project" value="TreeGrafter"/>
</dbReference>
<gene>
    <name evidence="6" type="ORF">FNB15_11170</name>
</gene>
<comment type="cofactor">
    <cofactor evidence="1">
        <name>Zn(2+)</name>
        <dbReference type="ChEBI" id="CHEBI:29105"/>
    </cofactor>
</comment>
<evidence type="ECO:0000256" key="4">
    <source>
        <dbReference type="ARBA" id="ARBA00022833"/>
    </source>
</evidence>
<dbReference type="InterPro" id="IPR032466">
    <property type="entry name" value="Metal_Hydrolase"/>
</dbReference>
<sequence length="464" mass="50464">MRRFLLRQALLPDGWHDNVLVSVDAAGLIAKATPQSANTGRSDDAATLLNGPVLPGMPNLHSHAFQRAMAGLAERSGPGSDSFWTWRETMYRFAAKLTPEDVEAIAGQLYAEMLEAGFTAVAEFHYLHHQPGGASYADPAELSWRILAAADAAGIGLTHLPVLYRYGGFGGKEPQERQRRFLHDADAYVRLLQALAPQLQNRSDRRLGIAPHSLRAVTPELLRDGIAALDAIDNAAPIHIHIAEQTAEVDDCLGWSGKRPVQWLLDQGIVNKRWCLVHATHLDADETRRLAESKAVAGLCPTTEANLGDGIFPAVDYMAAGGRIGMGSDSHISVSVAEDLRLLEYGQRLLHRNRTVLAGGADRSTGRRLYESALKGGAQALGQPMGAIAPGHRADFILLDRDAPCMSSRSGDMALDAWIFSNQTRSAIRDVYVAGTRVVENGLHIRSEALAARHARTLRRLLEE</sequence>
<dbReference type="KEGG" id="fer:FNB15_11170"/>
<keyword evidence="7" id="KW-1185">Reference proteome</keyword>
<dbReference type="Gene3D" id="2.30.40.10">
    <property type="entry name" value="Urease, subunit C, domain 1"/>
    <property type="match status" value="1"/>
</dbReference>
<protein>
    <submittedName>
        <fullName evidence="6">Formimidoylglutamate deiminase</fullName>
        <ecNumber evidence="6">3.5.3.13</ecNumber>
    </submittedName>
</protein>
<dbReference type="GO" id="GO:0046872">
    <property type="term" value="F:metal ion binding"/>
    <property type="evidence" value="ECO:0007669"/>
    <property type="project" value="UniProtKB-KW"/>
</dbReference>
<evidence type="ECO:0000313" key="6">
    <source>
        <dbReference type="EMBL" id="QDO97793.1"/>
    </source>
</evidence>
<proteinExistence type="predicted"/>